<evidence type="ECO:0000256" key="4">
    <source>
        <dbReference type="ARBA" id="ARBA00022701"/>
    </source>
</evidence>
<reference evidence="11 12" key="1">
    <citation type="submission" date="2015-01" db="EMBL/GenBank/DDBJ databases">
        <title>The Genome Sequence of Ochroconis gallopava CBS43764.</title>
        <authorList>
            <consortium name="The Broad Institute Genomics Platform"/>
            <person name="Cuomo C."/>
            <person name="de Hoog S."/>
            <person name="Gorbushina A."/>
            <person name="Stielow B."/>
            <person name="Teixiera M."/>
            <person name="Abouelleil A."/>
            <person name="Chapman S.B."/>
            <person name="Priest M."/>
            <person name="Young S.K."/>
            <person name="Wortman J."/>
            <person name="Nusbaum C."/>
            <person name="Birren B."/>
        </authorList>
    </citation>
    <scope>NUCLEOTIDE SEQUENCE [LARGE SCALE GENOMIC DNA]</scope>
    <source>
        <strain evidence="11 12">CBS 43764</strain>
    </source>
</reference>
<dbReference type="RefSeq" id="XP_016216179.1">
    <property type="nucleotide sequence ID" value="XM_016355873.1"/>
</dbReference>
<keyword evidence="3" id="KW-0963">Cytoplasm</keyword>
<dbReference type="Pfam" id="PF12455">
    <property type="entry name" value="Dynactin"/>
    <property type="match status" value="1"/>
</dbReference>
<evidence type="ECO:0000256" key="9">
    <source>
        <dbReference type="SAM" id="MobiDB-lite"/>
    </source>
</evidence>
<gene>
    <name evidence="11" type="ORF">PV09_02775</name>
</gene>
<dbReference type="Pfam" id="PF01302">
    <property type="entry name" value="CAP_GLY"/>
    <property type="match status" value="1"/>
</dbReference>
<evidence type="ECO:0000256" key="6">
    <source>
        <dbReference type="ARBA" id="ARBA00023054"/>
    </source>
</evidence>
<feature type="compositionally biased region" description="Polar residues" evidence="9">
    <location>
        <begin position="82"/>
        <end position="91"/>
    </location>
</feature>
<organism evidence="11 12">
    <name type="scientific">Verruconis gallopava</name>
    <dbReference type="NCBI Taxonomy" id="253628"/>
    <lineage>
        <taxon>Eukaryota</taxon>
        <taxon>Fungi</taxon>
        <taxon>Dikarya</taxon>
        <taxon>Ascomycota</taxon>
        <taxon>Pezizomycotina</taxon>
        <taxon>Dothideomycetes</taxon>
        <taxon>Pleosporomycetidae</taxon>
        <taxon>Venturiales</taxon>
        <taxon>Sympoventuriaceae</taxon>
        <taxon>Verruconis</taxon>
    </lineage>
</organism>
<dbReference type="VEuPathDB" id="FungiDB:PV09_02775"/>
<dbReference type="SUPFAM" id="SSF74924">
    <property type="entry name" value="Cap-Gly domain"/>
    <property type="match status" value="1"/>
</dbReference>
<keyword evidence="6 8" id="KW-0175">Coiled coil</keyword>
<evidence type="ECO:0000256" key="3">
    <source>
        <dbReference type="ARBA" id="ARBA00022490"/>
    </source>
</evidence>
<feature type="coiled-coil region" evidence="8">
    <location>
        <begin position="956"/>
        <end position="1124"/>
    </location>
</feature>
<evidence type="ECO:0000256" key="7">
    <source>
        <dbReference type="ARBA" id="ARBA00023212"/>
    </source>
</evidence>
<keyword evidence="4" id="KW-0493">Microtubule</keyword>
<proteinExistence type="inferred from homology"/>
<protein>
    <recommendedName>
        <fullName evidence="10">CAP-Gly domain-containing protein</fullName>
    </recommendedName>
</protein>
<dbReference type="GO" id="GO:0030286">
    <property type="term" value="C:dynein complex"/>
    <property type="evidence" value="ECO:0007669"/>
    <property type="project" value="UniProtKB-KW"/>
</dbReference>
<dbReference type="PROSITE" id="PS50245">
    <property type="entry name" value="CAP_GLY_2"/>
    <property type="match status" value="1"/>
</dbReference>
<evidence type="ECO:0000313" key="12">
    <source>
        <dbReference type="Proteomes" id="UP000053259"/>
    </source>
</evidence>
<feature type="domain" description="CAP-Gly" evidence="10">
    <location>
        <begin position="23"/>
        <end position="65"/>
    </location>
</feature>
<dbReference type="PANTHER" id="PTHR18916">
    <property type="entry name" value="DYNACTIN 1-RELATED MICROTUBULE-BINDING"/>
    <property type="match status" value="1"/>
</dbReference>
<dbReference type="EMBL" id="KN847535">
    <property type="protein sequence ID" value="KIW06310.1"/>
    <property type="molecule type" value="Genomic_DNA"/>
</dbReference>
<dbReference type="SMART" id="SM01052">
    <property type="entry name" value="CAP_GLY"/>
    <property type="match status" value="1"/>
</dbReference>
<evidence type="ECO:0000256" key="8">
    <source>
        <dbReference type="SAM" id="Coils"/>
    </source>
</evidence>
<dbReference type="Gene3D" id="2.30.30.190">
    <property type="entry name" value="CAP Gly-rich-like domain"/>
    <property type="match status" value="1"/>
</dbReference>
<dbReference type="InterPro" id="IPR000938">
    <property type="entry name" value="CAP-Gly_domain"/>
</dbReference>
<keyword evidence="12" id="KW-1185">Reference proteome</keyword>
<evidence type="ECO:0000256" key="1">
    <source>
        <dbReference type="ARBA" id="ARBA00004245"/>
    </source>
</evidence>
<keyword evidence="5" id="KW-0243">Dynein</keyword>
<feature type="compositionally biased region" description="Low complexity" evidence="9">
    <location>
        <begin position="196"/>
        <end position="220"/>
    </location>
</feature>
<feature type="compositionally biased region" description="Low complexity" evidence="9">
    <location>
        <begin position="230"/>
        <end position="243"/>
    </location>
</feature>
<dbReference type="InParanoid" id="A0A0D2AIA7"/>
<keyword evidence="7" id="KW-0206">Cytoskeleton</keyword>
<dbReference type="AlphaFoldDB" id="A0A0D2AIA7"/>
<dbReference type="PROSITE" id="PS00845">
    <property type="entry name" value="CAP_GLY_1"/>
    <property type="match status" value="1"/>
</dbReference>
<dbReference type="HOGENOM" id="CLU_002523_1_1_1"/>
<evidence type="ECO:0000256" key="2">
    <source>
        <dbReference type="ARBA" id="ARBA00011010"/>
    </source>
</evidence>
<comment type="subcellular location">
    <subcellularLocation>
        <location evidence="1">Cytoplasm</location>
        <location evidence="1">Cytoskeleton</location>
    </subcellularLocation>
</comment>
<dbReference type="STRING" id="253628.A0A0D2AIA7"/>
<evidence type="ECO:0000259" key="10">
    <source>
        <dbReference type="PROSITE" id="PS50245"/>
    </source>
</evidence>
<dbReference type="GO" id="GO:0005874">
    <property type="term" value="C:microtubule"/>
    <property type="evidence" value="ECO:0007669"/>
    <property type="project" value="UniProtKB-KW"/>
</dbReference>
<dbReference type="InterPro" id="IPR022157">
    <property type="entry name" value="Dynactin"/>
</dbReference>
<dbReference type="Proteomes" id="UP000053259">
    <property type="component" value="Unassembled WGS sequence"/>
</dbReference>
<sequence length="1218" mass="136057">MSFKVGQKVQIADGRVGIVRFIGEVSFKEGQWMGLELEDPDGKNDGSVRGERYFDCPPNHGLFIQPSPSIVVLEQPKPAAPTKTNSKPTATSAARPRPSSITSSTSATARSARQSTSGLGEGNVGAKRVSVLPATAKPEARRQTMAPPSTTAARPSRPSIAPRVGALSPKKTSAPSSRPSSVSVSSLANKTAGIRSPPSGASPSPGLDRVLSPGSSSSGSKANQRPTPVAASSTNISSSSAAARVNMNSSKANQENEAKIRILEKKVQELRQKVQELQPQADKVERYDGIIQKLQGKAQAQFAEINELKKQLKESENGFAQIEALQAEHDTNMELAALDREMAEEKAEAYKAELDSIKARAEELALENEILRKENEELSKDMSPEERASQGWMQMQRENSRLRDALIRLRDMTQEQESALKEEIALLEEESEELAKLKEEHDITKTRLLESEAEAEDLREQLEAALGAETMIEQLTEKNLEMTARIEELQNTVEDLENLKELNDEIELSHMEDKKLLQQEIDLKEALLIESAKRVVSQEEELADRDYTIQRFRELVMNMQSDLEDMRSSKELTETQAQELGSHSRAMMDLNRQLQASASNTRVKTIEMELRKLEAQEAAEHLSIVQLFLPEAFQSERDSVLALLRFKRISFKAQLLHGFMKERITSPGPHATADQLLAACDALDKLTWIMAMCERFTSCIATSSLEQFSKFESVLYELEPVERSLNGYIDNLRKDELRDQQVADGLQRAIAVMQHLSELHLHDSPESFANEVLMKTMLMQSNLETTAAALQIMKTEILRAIPASEDGEDSMSAFASKTDALAMQSRSGRVIVGKILRSLQDLKSRCLALTADSDTTFEVGQGMTEDLATTLRSLGTVLYNSIHDEDRATSFTFADLMFVMRNFNKSQDMDVFAPLQAKMKALHERLGDILNVAQDLSNTVEFEQPSPPWVLRSLALAQSKLVSQDAQAEIASLKREIHERGTTIKLRENELEEASVKIELLESRMKDSAKKAARISELEKIIERATTVEKELERKLEEKTLLCVRMEDERDSWMRKAAEMQAQEPMGANGKDKRGAPMGGVHLVGTSQEMEALKSNIKTLESTIRFLRKEMRRTQHEEQRITNAWLSQPLNISDNKNMHALLQKREEARQAFNAIADLPAVAAPVAPGFMKDRNERLKWKPRALTTRYQLYEAEVQWLDAKELMGGERVRSAGPVIVM</sequence>
<dbReference type="OrthoDB" id="2130750at2759"/>
<evidence type="ECO:0000256" key="5">
    <source>
        <dbReference type="ARBA" id="ARBA00023017"/>
    </source>
</evidence>
<feature type="compositionally biased region" description="Low complexity" evidence="9">
    <location>
        <begin position="168"/>
        <end position="186"/>
    </location>
</feature>
<dbReference type="InterPro" id="IPR036859">
    <property type="entry name" value="CAP-Gly_dom_sf"/>
</dbReference>
<feature type="compositionally biased region" description="Low complexity" evidence="9">
    <location>
        <begin position="92"/>
        <end position="117"/>
    </location>
</feature>
<feature type="region of interest" description="Disordered" evidence="9">
    <location>
        <begin position="77"/>
        <end position="257"/>
    </location>
</feature>
<name>A0A0D2AIA7_9PEZI</name>
<dbReference type="GeneID" id="27310748"/>
<evidence type="ECO:0000313" key="11">
    <source>
        <dbReference type="EMBL" id="KIW06310.1"/>
    </source>
</evidence>
<comment type="similarity">
    <text evidence="2">Belongs to the dynactin 150 kDa subunit family.</text>
</comment>
<accession>A0A0D2AIA7</accession>